<evidence type="ECO:0000313" key="5">
    <source>
        <dbReference type="EMBL" id="GBP81057.1"/>
    </source>
</evidence>
<evidence type="ECO:0000313" key="6">
    <source>
        <dbReference type="Proteomes" id="UP000299102"/>
    </source>
</evidence>
<comment type="caution">
    <text evidence="5">The sequence shown here is derived from an EMBL/GenBank/DDBJ whole genome shotgun (WGS) entry which is preliminary data.</text>
</comment>
<dbReference type="InterPro" id="IPR005033">
    <property type="entry name" value="YEATS"/>
</dbReference>
<evidence type="ECO:0000256" key="2">
    <source>
        <dbReference type="PROSITE-ProRule" id="PRU00376"/>
    </source>
</evidence>
<dbReference type="Pfam" id="PF22951">
    <property type="entry name" value="3HBD"/>
    <property type="match status" value="1"/>
</dbReference>
<dbReference type="InterPro" id="IPR055129">
    <property type="entry name" value="YEATS_dom"/>
</dbReference>
<sequence>MESKDEYHDPDYPEVSNDTCKEQRALSEEEKVRRIENIVRREFAKELEYKETEIKNIDQHMVSARRLLHRLRYVLVSRYYNSQKLQLTHGQIQDDISTQVEPRAKEAVSVLLRTEQRRVHPSLRKLLGKKTVDLDEIFKFRSPRNKARRDYKAMIRTRNYTIPAEKHLTTLRPEIKPEIEEPCIAKRSSIEEPSSSKPKKVPRHIEPIMDRNIVKLDEVTRNQQKHRYRVIIGNTSKYAPPASAADRSTHKWLLYIRGPPSCPDVSEVVTSVVVRLHDTYAPHHLVTLDKPPFHISRRGWGEFPAKIELHFAHSSRNRPATVEHTIKLDRNYTGLQILGAETIVDVWLYSTEEMLQYVYDEETTVEPKNDTSELRNDVMDSKNDVVEPVTQQMNGQMNPEQNWMDFFTTESTELDVDEMIIRPVKKEPPEDAKDKENLIEKTSVQMEVNIKQEIDIECQPTDRLNDFDLNKIKKESNESVPEDVNASVENVFHGDIKKEFSDEVSHLTSAPKKRIVKYMDPTTGKIYYLEMDINLDINKVQEIVINSNGNTQTVISPVKAVPNGVKNVKKITKKGGVSLLKPEVQNLLKNETGDKYKSVSKSGNFCHIRNDHCYLGEVWSNTVNYDMSRTVLPIQSNRSPSSREAEVALLEKQKYVKNEPSLYETLCSAVKKIPSVRVAVNYLLSKINLISDTVRDVDFVKHFPFVVENERKYWELDFIKRRNIEWARAKFINKILLEHMTSNETIWRTKQILIFGRLHGYCPVRTDEQLSETGEGWSSWQDTDARNLENIKEVYPDPSDLSTLSIFHDVDYNTQNGRPEISDPIDLTECSDDEVDVTGVDVPVRVKREEPVVTDKKLSILPVNSEEDRSRFLFLERVCAQIGVELRNEDVGNGYCYSGRNHKQELANEKELFMISSAVHAVLLSAMRCFAEELVRGALAAARADQAEGPPPAPPPVWAREWSAPTSVRLQHVARAVRAGRLRLAADAGLATTPQDTYAL</sequence>
<dbReference type="PROSITE" id="PS51037">
    <property type="entry name" value="YEATS"/>
    <property type="match status" value="1"/>
</dbReference>
<evidence type="ECO:0000259" key="4">
    <source>
        <dbReference type="PROSITE" id="PS51037"/>
    </source>
</evidence>
<dbReference type="OrthoDB" id="1741717at2759"/>
<dbReference type="STRING" id="151549.A0A4C1Z359"/>
<comment type="subcellular location">
    <subcellularLocation>
        <location evidence="2">Nucleus</location>
    </subcellularLocation>
</comment>
<feature type="compositionally biased region" description="Basic and acidic residues" evidence="3">
    <location>
        <begin position="1"/>
        <end position="11"/>
    </location>
</feature>
<organism evidence="5 6">
    <name type="scientific">Eumeta variegata</name>
    <name type="common">Bagworm moth</name>
    <name type="synonym">Eumeta japonica</name>
    <dbReference type="NCBI Taxonomy" id="151549"/>
    <lineage>
        <taxon>Eukaryota</taxon>
        <taxon>Metazoa</taxon>
        <taxon>Ecdysozoa</taxon>
        <taxon>Arthropoda</taxon>
        <taxon>Hexapoda</taxon>
        <taxon>Insecta</taxon>
        <taxon>Pterygota</taxon>
        <taxon>Neoptera</taxon>
        <taxon>Endopterygota</taxon>
        <taxon>Lepidoptera</taxon>
        <taxon>Glossata</taxon>
        <taxon>Ditrysia</taxon>
        <taxon>Tineoidea</taxon>
        <taxon>Psychidae</taxon>
        <taxon>Oiketicinae</taxon>
        <taxon>Eumeta</taxon>
    </lineage>
</organism>
<evidence type="ECO:0000256" key="3">
    <source>
        <dbReference type="SAM" id="MobiDB-lite"/>
    </source>
</evidence>
<name>A0A4C1Z359_EUMVA</name>
<keyword evidence="1 2" id="KW-0539">Nucleus</keyword>
<feature type="region of interest" description="Disordered" evidence="3">
    <location>
        <begin position="1"/>
        <end position="25"/>
    </location>
</feature>
<dbReference type="GO" id="GO:0005634">
    <property type="term" value="C:nucleus"/>
    <property type="evidence" value="ECO:0007669"/>
    <property type="project" value="UniProtKB-SubCell"/>
</dbReference>
<dbReference type="InterPro" id="IPR055127">
    <property type="entry name" value="YEATS2_3HBD"/>
</dbReference>
<gene>
    <name evidence="5" type="primary">YEATS2</name>
    <name evidence="5" type="ORF">EVAR_62097_1</name>
</gene>
<proteinExistence type="predicted"/>
<dbReference type="InterPro" id="IPR038704">
    <property type="entry name" value="YEAST_sf"/>
</dbReference>
<accession>A0A4C1Z359</accession>
<dbReference type="AlphaFoldDB" id="A0A4C1Z359"/>
<dbReference type="GO" id="GO:0006355">
    <property type="term" value="P:regulation of DNA-templated transcription"/>
    <property type="evidence" value="ECO:0007669"/>
    <property type="project" value="InterPro"/>
</dbReference>
<protein>
    <submittedName>
        <fullName evidence="5">YEATS domain-containing protein 2</fullName>
    </submittedName>
</protein>
<reference evidence="5 6" key="1">
    <citation type="journal article" date="2019" name="Commun. Biol.">
        <title>The bagworm genome reveals a unique fibroin gene that provides high tensile strength.</title>
        <authorList>
            <person name="Kono N."/>
            <person name="Nakamura H."/>
            <person name="Ohtoshi R."/>
            <person name="Tomita M."/>
            <person name="Numata K."/>
            <person name="Arakawa K."/>
        </authorList>
    </citation>
    <scope>NUCLEOTIDE SEQUENCE [LARGE SCALE GENOMIC DNA]</scope>
</reference>
<dbReference type="CDD" id="cd16907">
    <property type="entry name" value="YEATS_YEATS2_like"/>
    <property type="match status" value="1"/>
</dbReference>
<dbReference type="Pfam" id="PF03366">
    <property type="entry name" value="YEATS"/>
    <property type="match status" value="1"/>
</dbReference>
<evidence type="ECO:0000256" key="1">
    <source>
        <dbReference type="ARBA" id="ARBA00023242"/>
    </source>
</evidence>
<dbReference type="Proteomes" id="UP000299102">
    <property type="component" value="Unassembled WGS sequence"/>
</dbReference>
<dbReference type="PANTHER" id="PTHR23195">
    <property type="entry name" value="YEATS DOMAIN"/>
    <property type="match status" value="1"/>
</dbReference>
<dbReference type="EMBL" id="BGZK01001494">
    <property type="protein sequence ID" value="GBP81057.1"/>
    <property type="molecule type" value="Genomic_DNA"/>
</dbReference>
<feature type="domain" description="YEATS" evidence="4">
    <location>
        <begin position="220"/>
        <end position="378"/>
    </location>
</feature>
<dbReference type="Gene3D" id="2.60.40.1970">
    <property type="entry name" value="YEATS domain"/>
    <property type="match status" value="1"/>
</dbReference>
<keyword evidence="6" id="KW-1185">Reference proteome</keyword>